<sequence length="243" mass="26738">MPRDLPDWGAQSSQATVHEVTDLGELAVRLGSIVTHDRRGDVIWFDGFEDGLKKWETATSGTGAAVDLSLVVVRNGLFAARLVAGSGDSRFARLDKTIPFPVLSPMGAEFSFMLNQNIDRFEFVFDLYDGVNVTQYLITWSDVNNNLLYQDSAGDNQVLASTIDLSQVVSLFHTIKLVVDMESSEYGRLILDQTSYSLSDIAGFVSADVTSPAVRIRINLIGRADSNDIIRVDDVILTQNENV</sequence>
<comment type="caution">
    <text evidence="1">The sequence shown here is derived from an EMBL/GenBank/DDBJ whole genome shotgun (WGS) entry which is preliminary data.</text>
</comment>
<name>A0A0F9ADI3_9ZZZZ</name>
<dbReference type="AlphaFoldDB" id="A0A0F9ADI3"/>
<dbReference type="EMBL" id="LAZR01055366">
    <property type="protein sequence ID" value="KKK76524.1"/>
    <property type="molecule type" value="Genomic_DNA"/>
</dbReference>
<evidence type="ECO:0000313" key="1">
    <source>
        <dbReference type="EMBL" id="KKK76524.1"/>
    </source>
</evidence>
<accession>A0A0F9ADI3</accession>
<protein>
    <submittedName>
        <fullName evidence="1">Uncharacterized protein</fullName>
    </submittedName>
</protein>
<proteinExistence type="predicted"/>
<reference evidence="1" key="1">
    <citation type="journal article" date="2015" name="Nature">
        <title>Complex archaea that bridge the gap between prokaryotes and eukaryotes.</title>
        <authorList>
            <person name="Spang A."/>
            <person name="Saw J.H."/>
            <person name="Jorgensen S.L."/>
            <person name="Zaremba-Niedzwiedzka K."/>
            <person name="Martijn J."/>
            <person name="Lind A.E."/>
            <person name="van Eijk R."/>
            <person name="Schleper C."/>
            <person name="Guy L."/>
            <person name="Ettema T.J."/>
        </authorList>
    </citation>
    <scope>NUCLEOTIDE SEQUENCE</scope>
</reference>
<organism evidence="1">
    <name type="scientific">marine sediment metagenome</name>
    <dbReference type="NCBI Taxonomy" id="412755"/>
    <lineage>
        <taxon>unclassified sequences</taxon>
        <taxon>metagenomes</taxon>
        <taxon>ecological metagenomes</taxon>
    </lineage>
</organism>
<gene>
    <name evidence="1" type="ORF">LCGC14_2862750</name>
</gene>